<proteinExistence type="predicted"/>
<dbReference type="EMBL" id="JAAATW010000001">
    <property type="protein sequence ID" value="NBE06526.1"/>
    <property type="molecule type" value="Genomic_DNA"/>
</dbReference>
<accession>A0ABW9Y1Z2</accession>
<name>A0ABW9Y1Z2_9RHOB</name>
<dbReference type="RefSeq" id="WP_161765516.1">
    <property type="nucleotide sequence ID" value="NZ_JAAATW010000001.1"/>
</dbReference>
<keyword evidence="1" id="KW-0732">Signal</keyword>
<organism evidence="2 3">
    <name type="scientific">Paragemmobacter ruber</name>
    <dbReference type="NCBI Taxonomy" id="1985673"/>
    <lineage>
        <taxon>Bacteria</taxon>
        <taxon>Pseudomonadati</taxon>
        <taxon>Pseudomonadota</taxon>
        <taxon>Alphaproteobacteria</taxon>
        <taxon>Rhodobacterales</taxon>
        <taxon>Paracoccaceae</taxon>
        <taxon>Paragemmobacter</taxon>
    </lineage>
</organism>
<comment type="caution">
    <text evidence="2">The sequence shown here is derived from an EMBL/GenBank/DDBJ whole genome shotgun (WGS) entry which is preliminary data.</text>
</comment>
<dbReference type="Proteomes" id="UP001517376">
    <property type="component" value="Unassembled WGS sequence"/>
</dbReference>
<protein>
    <submittedName>
        <fullName evidence="2">Uncharacterized protein</fullName>
    </submittedName>
</protein>
<sequence length="97" mass="10179">MIRRPAFLVALLLAASPAAALQCGSRDTVTITLAERYGEVRQALGLAQNGVVMELYAAQSGSWTIIITRPDGMTCLLAAGEDFQPTPQTPPPPGDPA</sequence>
<keyword evidence="3" id="KW-1185">Reference proteome</keyword>
<reference evidence="3" key="1">
    <citation type="submission" date="2020-01" db="EMBL/GenBank/DDBJ databases">
        <title>Sphingomonas sp. strain CSW-10.</title>
        <authorList>
            <person name="Chen W.-M."/>
        </authorList>
    </citation>
    <scope>NUCLEOTIDE SEQUENCE [LARGE SCALE GENOMIC DNA]</scope>
    <source>
        <strain evidence="3">CCP-1</strain>
    </source>
</reference>
<evidence type="ECO:0000313" key="2">
    <source>
        <dbReference type="EMBL" id="NBE06526.1"/>
    </source>
</evidence>
<feature type="chain" id="PRO_5047504344" evidence="1">
    <location>
        <begin position="21"/>
        <end position="97"/>
    </location>
</feature>
<evidence type="ECO:0000313" key="3">
    <source>
        <dbReference type="Proteomes" id="UP001517376"/>
    </source>
</evidence>
<feature type="signal peptide" evidence="1">
    <location>
        <begin position="1"/>
        <end position="20"/>
    </location>
</feature>
<gene>
    <name evidence="2" type="ORF">GU920_03205</name>
</gene>
<evidence type="ECO:0000256" key="1">
    <source>
        <dbReference type="SAM" id="SignalP"/>
    </source>
</evidence>